<dbReference type="OrthoDB" id="1938992at2759"/>
<feature type="compositionally biased region" description="Polar residues" evidence="1">
    <location>
        <begin position="498"/>
        <end position="508"/>
    </location>
</feature>
<dbReference type="InterPro" id="IPR029184">
    <property type="entry name" value="Sas4_dom"/>
</dbReference>
<dbReference type="Pfam" id="PF15460">
    <property type="entry name" value="SAS4"/>
    <property type="match status" value="1"/>
</dbReference>
<feature type="compositionally biased region" description="Low complexity" evidence="1">
    <location>
        <begin position="519"/>
        <end position="529"/>
    </location>
</feature>
<feature type="region of interest" description="Disordered" evidence="1">
    <location>
        <begin position="192"/>
        <end position="218"/>
    </location>
</feature>
<dbReference type="EMBL" id="SRPO01000089">
    <property type="protein sequence ID" value="KAG5941810.1"/>
    <property type="molecule type" value="Genomic_DNA"/>
</dbReference>
<accession>A0A9P7MF73</accession>
<evidence type="ECO:0000256" key="1">
    <source>
        <dbReference type="SAM" id="MobiDB-lite"/>
    </source>
</evidence>
<gene>
    <name evidence="3" type="ORF">E4U60_007612</name>
</gene>
<dbReference type="PANTHER" id="PTHR38422:SF1">
    <property type="entry name" value="SOMETHING ABOUT SILENCING PROTEIN 4"/>
    <property type="match status" value="1"/>
</dbReference>
<feature type="region of interest" description="Disordered" evidence="1">
    <location>
        <begin position="418"/>
        <end position="549"/>
    </location>
</feature>
<dbReference type="GO" id="GO:0033255">
    <property type="term" value="C:SAS acetyltransferase complex"/>
    <property type="evidence" value="ECO:0007669"/>
    <property type="project" value="InterPro"/>
</dbReference>
<feature type="compositionally biased region" description="Basic and acidic residues" evidence="1">
    <location>
        <begin position="56"/>
        <end position="67"/>
    </location>
</feature>
<evidence type="ECO:0000259" key="2">
    <source>
        <dbReference type="Pfam" id="PF15460"/>
    </source>
</evidence>
<proteinExistence type="predicted"/>
<organism evidence="3 4">
    <name type="scientific">Claviceps pazoutovae</name>
    <dbReference type="NCBI Taxonomy" id="1649127"/>
    <lineage>
        <taxon>Eukaryota</taxon>
        <taxon>Fungi</taxon>
        <taxon>Dikarya</taxon>
        <taxon>Ascomycota</taxon>
        <taxon>Pezizomycotina</taxon>
        <taxon>Sordariomycetes</taxon>
        <taxon>Hypocreomycetidae</taxon>
        <taxon>Hypocreales</taxon>
        <taxon>Clavicipitaceae</taxon>
        <taxon>Claviceps</taxon>
    </lineage>
</organism>
<protein>
    <recommendedName>
        <fullName evidence="2">Something about silencing protein 4 domain-containing protein</fullName>
    </recommendedName>
</protein>
<dbReference type="AlphaFoldDB" id="A0A9P7MF73"/>
<keyword evidence="4" id="KW-1185">Reference proteome</keyword>
<feature type="compositionally biased region" description="Acidic residues" evidence="1">
    <location>
        <begin position="446"/>
        <end position="455"/>
    </location>
</feature>
<sequence>MASVTRSNRRAEGLHHTHHALHARHAHHHLHAHSNNPPPLTRTAKHTTGLYASHDGAGDGPHKRTLEPADLDIDVSKPKKTRIAVEIVARQQQLPVRPPTIVPVHDLSMPNPDAATKFASRSTIITPHTLPPILSPPVATPGVASHHHYNRHRYHHHHHPYASPTSPSPYDVSNQIDEEPHRTRYQHKAVNGTRTKLDRLQAKPAAAPEQGRKLRSQEATRFKSDLSAYFPDYDEVIGNDPKEQHLLNVDTPIVVLDSNAQCLTPETQRVAARGQQHNHVALDIPIRAYGDLLFTDVFDSQKIDFGFLEAQQHGKILDDPLPDSLFKPSHKRAERLERSIRNAEKGRAQHEKDQIVRLLEGLQGPDWLRIMGVSGVTETKKRTFEPARLHFIQGCQGILEKFRAWSLEEKRRKLEKEKAIHAEQQAALEQQQKDEQRRQPRRVINDSEDDEDSDNDNLREPDDSENSDEDIADEIDPHIVKGESDQAQMDVIEDSEEVVTSQSDTSDASPAKQLRQEALARSNLAAANAKKSRGLPRPNTLRSADPPKEFTSFFSKKYERDSALNRPRRAGRKILAWGHAIPHMDQADFVLPEEFRDEEQLKLRARKKRRDKRNGRP</sequence>
<feature type="compositionally biased region" description="Basic and acidic residues" evidence="1">
    <location>
        <begin position="475"/>
        <end position="484"/>
    </location>
</feature>
<feature type="domain" description="Something about silencing protein 4" evidence="2">
    <location>
        <begin position="319"/>
        <end position="414"/>
    </location>
</feature>
<dbReference type="GO" id="GO:0004402">
    <property type="term" value="F:histone acetyltransferase activity"/>
    <property type="evidence" value="ECO:0007669"/>
    <property type="project" value="TreeGrafter"/>
</dbReference>
<dbReference type="PANTHER" id="PTHR38422">
    <property type="entry name" value="SOMETHING ABOUT SILENCING PROTEIN 4"/>
    <property type="match status" value="1"/>
</dbReference>
<comment type="caution">
    <text evidence="3">The sequence shown here is derived from an EMBL/GenBank/DDBJ whole genome shotgun (WGS) entry which is preliminary data.</text>
</comment>
<dbReference type="Proteomes" id="UP000706124">
    <property type="component" value="Unassembled WGS sequence"/>
</dbReference>
<feature type="compositionally biased region" description="Low complexity" evidence="1">
    <location>
        <begin position="161"/>
        <end position="170"/>
    </location>
</feature>
<feature type="compositionally biased region" description="Basic residues" evidence="1">
    <location>
        <begin position="21"/>
        <end position="32"/>
    </location>
</feature>
<evidence type="ECO:0000313" key="3">
    <source>
        <dbReference type="EMBL" id="KAG5941810.1"/>
    </source>
</evidence>
<feature type="region of interest" description="Disordered" evidence="1">
    <location>
        <begin position="21"/>
        <end position="72"/>
    </location>
</feature>
<evidence type="ECO:0000313" key="4">
    <source>
        <dbReference type="Proteomes" id="UP000706124"/>
    </source>
</evidence>
<feature type="region of interest" description="Disordered" evidence="1">
    <location>
        <begin position="153"/>
        <end position="172"/>
    </location>
</feature>
<dbReference type="InterPro" id="IPR038988">
    <property type="entry name" value="Sas4"/>
</dbReference>
<feature type="compositionally biased region" description="Acidic residues" evidence="1">
    <location>
        <begin position="462"/>
        <end position="474"/>
    </location>
</feature>
<name>A0A9P7MF73_9HYPO</name>
<reference evidence="3 4" key="1">
    <citation type="journal article" date="2020" name="bioRxiv">
        <title>Whole genome comparisons of ergot fungi reveals the divergence and evolution of species within the genus Claviceps are the result of varying mechanisms driving genome evolution and host range expansion.</title>
        <authorList>
            <person name="Wyka S.A."/>
            <person name="Mondo S.J."/>
            <person name="Liu M."/>
            <person name="Dettman J."/>
            <person name="Nalam V."/>
            <person name="Broders K.D."/>
        </authorList>
    </citation>
    <scope>NUCLEOTIDE SEQUENCE [LARGE SCALE GENOMIC DNA]</scope>
    <source>
        <strain evidence="3 4">CCC 1485</strain>
    </source>
</reference>